<evidence type="ECO:0000313" key="1">
    <source>
        <dbReference type="EMBL" id="PIP58359.1"/>
    </source>
</evidence>
<organism evidence="1 2">
    <name type="scientific">Candidatus Vogelbacteria bacterium CG22_combo_CG10-13_8_21_14_all_37_9</name>
    <dbReference type="NCBI Taxonomy" id="1975046"/>
    <lineage>
        <taxon>Bacteria</taxon>
        <taxon>Candidatus Vogeliibacteriota</taxon>
    </lineage>
</organism>
<accession>A0A2H0BLD4</accession>
<gene>
    <name evidence="1" type="ORF">COX02_00690</name>
</gene>
<protein>
    <submittedName>
        <fullName evidence="1">Uncharacterized protein</fullName>
    </submittedName>
</protein>
<dbReference type="EMBL" id="PCSX01000012">
    <property type="protein sequence ID" value="PIP58359.1"/>
    <property type="molecule type" value="Genomic_DNA"/>
</dbReference>
<sequence length="123" mass="14325">MKDEDDFPPFEEKNNILFFPEKNTRQGRKINEDRALTLLVVISIQSEEMGISSQKGYIKVELSELFSQVDLDYLCAQGYLDHYNKQGEDYYKISPKGATWLVEDSSQDPLIKHPPDNIFKFPF</sequence>
<dbReference type="AlphaFoldDB" id="A0A2H0BLD4"/>
<dbReference type="Proteomes" id="UP000229334">
    <property type="component" value="Unassembled WGS sequence"/>
</dbReference>
<reference evidence="1 2" key="1">
    <citation type="submission" date="2017-09" db="EMBL/GenBank/DDBJ databases">
        <title>Depth-based differentiation of microbial function through sediment-hosted aquifers and enrichment of novel symbionts in the deep terrestrial subsurface.</title>
        <authorList>
            <person name="Probst A.J."/>
            <person name="Ladd B."/>
            <person name="Jarett J.K."/>
            <person name="Geller-Mcgrath D.E."/>
            <person name="Sieber C.M."/>
            <person name="Emerson J.B."/>
            <person name="Anantharaman K."/>
            <person name="Thomas B.C."/>
            <person name="Malmstrom R."/>
            <person name="Stieglmeier M."/>
            <person name="Klingl A."/>
            <person name="Woyke T."/>
            <person name="Ryan C.M."/>
            <person name="Banfield J.F."/>
        </authorList>
    </citation>
    <scope>NUCLEOTIDE SEQUENCE [LARGE SCALE GENOMIC DNA]</scope>
    <source>
        <strain evidence="1">CG22_combo_CG10-13_8_21_14_all_37_9</strain>
    </source>
</reference>
<evidence type="ECO:0000313" key="2">
    <source>
        <dbReference type="Proteomes" id="UP000229334"/>
    </source>
</evidence>
<name>A0A2H0BLD4_9BACT</name>
<proteinExistence type="predicted"/>
<comment type="caution">
    <text evidence="1">The sequence shown here is derived from an EMBL/GenBank/DDBJ whole genome shotgun (WGS) entry which is preliminary data.</text>
</comment>